<gene>
    <name evidence="5" type="ORF">C3L33_05852</name>
</gene>
<dbReference type="PROSITE" id="PS00018">
    <property type="entry name" value="EF_HAND_1"/>
    <property type="match status" value="3"/>
</dbReference>
<evidence type="ECO:0000259" key="4">
    <source>
        <dbReference type="PROSITE" id="PS50222"/>
    </source>
</evidence>
<sequence>MAMSPLNTNDLHRIFEKLDLNGDGLVSLDELSWLLGRIGLHNTSLDELKLLVGKTSLDRLDFLFFYDAILKQNMGDDQCEAGEENDGLESDLAKAFEVYDLNGDGVISCEELQSVLSQLGLWSEHCGGDCRSMIKRYDTNSDGVLDFEEFKNMMLITNP</sequence>
<feature type="domain" description="EF-hand" evidence="4">
    <location>
        <begin position="6"/>
        <end position="41"/>
    </location>
</feature>
<keyword evidence="2" id="KW-0677">Repeat</keyword>
<dbReference type="AlphaFoldDB" id="A0A6A4M3X5"/>
<keyword evidence="3" id="KW-0106">Calcium</keyword>
<feature type="non-terminal residue" evidence="5">
    <location>
        <position position="1"/>
    </location>
</feature>
<proteinExistence type="predicted"/>
<protein>
    <recommendedName>
        <fullName evidence="4">EF-hand domain-containing protein</fullName>
    </recommendedName>
</protein>
<dbReference type="SMART" id="SM00054">
    <property type="entry name" value="EFh"/>
    <property type="match status" value="3"/>
</dbReference>
<accession>A0A6A4M3X5</accession>
<dbReference type="OrthoDB" id="26525at2759"/>
<dbReference type="PROSITE" id="PS50222">
    <property type="entry name" value="EF_HAND_2"/>
    <property type="match status" value="3"/>
</dbReference>
<organism evidence="5 6">
    <name type="scientific">Rhododendron williamsianum</name>
    <dbReference type="NCBI Taxonomy" id="262921"/>
    <lineage>
        <taxon>Eukaryota</taxon>
        <taxon>Viridiplantae</taxon>
        <taxon>Streptophyta</taxon>
        <taxon>Embryophyta</taxon>
        <taxon>Tracheophyta</taxon>
        <taxon>Spermatophyta</taxon>
        <taxon>Magnoliopsida</taxon>
        <taxon>eudicotyledons</taxon>
        <taxon>Gunneridae</taxon>
        <taxon>Pentapetalae</taxon>
        <taxon>asterids</taxon>
        <taxon>Ericales</taxon>
        <taxon>Ericaceae</taxon>
        <taxon>Ericoideae</taxon>
        <taxon>Rhodoreae</taxon>
        <taxon>Rhododendron</taxon>
    </lineage>
</organism>
<dbReference type="FunFam" id="1.10.238.10:FF:000003">
    <property type="entry name" value="Calmodulin A"/>
    <property type="match status" value="1"/>
</dbReference>
<keyword evidence="6" id="KW-1185">Reference proteome</keyword>
<evidence type="ECO:0000256" key="2">
    <source>
        <dbReference type="ARBA" id="ARBA00022737"/>
    </source>
</evidence>
<dbReference type="InterPro" id="IPR011992">
    <property type="entry name" value="EF-hand-dom_pair"/>
</dbReference>
<dbReference type="Proteomes" id="UP000428333">
    <property type="component" value="Linkage Group LG04"/>
</dbReference>
<dbReference type="InterPro" id="IPR018247">
    <property type="entry name" value="EF_Hand_1_Ca_BS"/>
</dbReference>
<feature type="domain" description="EF-hand" evidence="4">
    <location>
        <begin position="87"/>
        <end position="122"/>
    </location>
</feature>
<evidence type="ECO:0000256" key="3">
    <source>
        <dbReference type="ARBA" id="ARBA00022837"/>
    </source>
</evidence>
<dbReference type="PANTHER" id="PTHR10891">
    <property type="entry name" value="EF-HAND CALCIUM-BINDING DOMAIN CONTAINING PROTEIN"/>
    <property type="match status" value="1"/>
</dbReference>
<dbReference type="InterPro" id="IPR039647">
    <property type="entry name" value="EF_hand_pair_protein_CML-like"/>
</dbReference>
<dbReference type="GO" id="GO:0005509">
    <property type="term" value="F:calcium ion binding"/>
    <property type="evidence" value="ECO:0007669"/>
    <property type="project" value="InterPro"/>
</dbReference>
<dbReference type="CDD" id="cd00051">
    <property type="entry name" value="EFh"/>
    <property type="match status" value="1"/>
</dbReference>
<dbReference type="EMBL" id="QEFC01000910">
    <property type="protein sequence ID" value="KAE9462229.1"/>
    <property type="molecule type" value="Genomic_DNA"/>
</dbReference>
<dbReference type="SUPFAM" id="SSF47473">
    <property type="entry name" value="EF-hand"/>
    <property type="match status" value="1"/>
</dbReference>
<dbReference type="Pfam" id="PF13499">
    <property type="entry name" value="EF-hand_7"/>
    <property type="match status" value="1"/>
</dbReference>
<comment type="caution">
    <text evidence="5">The sequence shown here is derived from an EMBL/GenBank/DDBJ whole genome shotgun (WGS) entry which is preliminary data.</text>
</comment>
<dbReference type="Gene3D" id="1.10.238.10">
    <property type="entry name" value="EF-hand"/>
    <property type="match status" value="1"/>
</dbReference>
<evidence type="ECO:0000313" key="6">
    <source>
        <dbReference type="Proteomes" id="UP000428333"/>
    </source>
</evidence>
<name>A0A6A4M3X5_9ERIC</name>
<evidence type="ECO:0000313" key="5">
    <source>
        <dbReference type="EMBL" id="KAE9462229.1"/>
    </source>
</evidence>
<reference evidence="5 6" key="1">
    <citation type="journal article" date="2019" name="Genome Biol. Evol.">
        <title>The Rhododendron genome and chromosomal organization provide insight into shared whole-genome duplications across the heath family (Ericaceae).</title>
        <authorList>
            <person name="Soza V.L."/>
            <person name="Lindsley D."/>
            <person name="Waalkes A."/>
            <person name="Ramage E."/>
            <person name="Patwardhan R.P."/>
            <person name="Burton J.N."/>
            <person name="Adey A."/>
            <person name="Kumar A."/>
            <person name="Qiu R."/>
            <person name="Shendure J."/>
            <person name="Hall B."/>
        </authorList>
    </citation>
    <scope>NUCLEOTIDE SEQUENCE [LARGE SCALE GENOMIC DNA]</scope>
    <source>
        <strain evidence="5">RSF 1966-606</strain>
    </source>
</reference>
<dbReference type="InterPro" id="IPR002048">
    <property type="entry name" value="EF_hand_dom"/>
</dbReference>
<evidence type="ECO:0000256" key="1">
    <source>
        <dbReference type="ARBA" id="ARBA00022723"/>
    </source>
</evidence>
<feature type="domain" description="EF-hand" evidence="4">
    <location>
        <begin position="125"/>
        <end position="159"/>
    </location>
</feature>
<keyword evidence="1" id="KW-0479">Metal-binding</keyword>
<dbReference type="Pfam" id="PF13202">
    <property type="entry name" value="EF-hand_5"/>
    <property type="match status" value="1"/>
</dbReference>